<dbReference type="RefSeq" id="WP_199601619.1">
    <property type="nucleotide sequence ID" value="NZ_JAEHJZ010000039.1"/>
</dbReference>
<dbReference type="GO" id="GO:0016798">
    <property type="term" value="F:hydrolase activity, acting on glycosyl bonds"/>
    <property type="evidence" value="ECO:0007669"/>
    <property type="project" value="UniProtKB-KW"/>
</dbReference>
<dbReference type="Gene3D" id="3.30.379.10">
    <property type="entry name" value="Chitobiase/beta-hexosaminidase domain 2-like"/>
    <property type="match status" value="1"/>
</dbReference>
<dbReference type="InterPro" id="IPR015882">
    <property type="entry name" value="HEX_bac_N"/>
</dbReference>
<organism evidence="4 5">
    <name type="scientific">Gelidibacter salicanalis</name>
    <dbReference type="NCBI Taxonomy" id="291193"/>
    <lineage>
        <taxon>Bacteria</taxon>
        <taxon>Pseudomonadati</taxon>
        <taxon>Bacteroidota</taxon>
        <taxon>Flavobacteriia</taxon>
        <taxon>Flavobacteriales</taxon>
        <taxon>Flavobacteriaceae</taxon>
        <taxon>Gelidibacter</taxon>
    </lineage>
</organism>
<evidence type="ECO:0000313" key="4">
    <source>
        <dbReference type="EMBL" id="MBJ7882122.1"/>
    </source>
</evidence>
<dbReference type="GO" id="GO:0005975">
    <property type="term" value="P:carbohydrate metabolic process"/>
    <property type="evidence" value="ECO:0007669"/>
    <property type="project" value="UniProtKB-ARBA"/>
</dbReference>
<gene>
    <name evidence="4" type="ORF">JEM65_15920</name>
</gene>
<keyword evidence="5" id="KW-1185">Reference proteome</keyword>
<evidence type="ECO:0000259" key="3">
    <source>
        <dbReference type="Pfam" id="PF02838"/>
    </source>
</evidence>
<dbReference type="AlphaFoldDB" id="A0A934NKS5"/>
<keyword evidence="1" id="KW-0378">Hydrolase</keyword>
<dbReference type="EMBL" id="JAEHJZ010000039">
    <property type="protein sequence ID" value="MBJ7882122.1"/>
    <property type="molecule type" value="Genomic_DNA"/>
</dbReference>
<comment type="caution">
    <text evidence="4">The sequence shown here is derived from an EMBL/GenBank/DDBJ whole genome shotgun (WGS) entry which is preliminary data.</text>
</comment>
<dbReference type="Proteomes" id="UP000662373">
    <property type="component" value="Unassembled WGS sequence"/>
</dbReference>
<protein>
    <recommendedName>
        <fullName evidence="3">Beta-hexosaminidase bacterial type N-terminal domain-containing protein</fullName>
    </recommendedName>
</protein>
<feature type="non-terminal residue" evidence="4">
    <location>
        <position position="76"/>
    </location>
</feature>
<dbReference type="SUPFAM" id="SSF55545">
    <property type="entry name" value="beta-N-acetylhexosaminidase-like domain"/>
    <property type="match status" value="1"/>
</dbReference>
<keyword evidence="2" id="KW-0326">Glycosidase</keyword>
<accession>A0A934NKS5</accession>
<evidence type="ECO:0000256" key="2">
    <source>
        <dbReference type="ARBA" id="ARBA00023295"/>
    </source>
</evidence>
<reference evidence="4 5" key="1">
    <citation type="submission" date="2020-09" db="EMBL/GenBank/DDBJ databases">
        <title>Draft genome of Gelidibacter salicanalis PAMC21136.</title>
        <authorList>
            <person name="Park H."/>
        </authorList>
    </citation>
    <scope>NUCLEOTIDE SEQUENCE [LARGE SCALE GENOMIC DNA]</scope>
    <source>
        <strain evidence="4 5">PAMC21136</strain>
    </source>
</reference>
<sequence>MYLSEGSYTFSKDIKISVGNNSQKPAAKYLSDLLEKAAGFPLNIIDTKDENGVVFIEDETLASETYTLEVTAKSIT</sequence>
<feature type="domain" description="Beta-hexosaminidase bacterial type N-terminal" evidence="3">
    <location>
        <begin position="5"/>
        <end position="76"/>
    </location>
</feature>
<dbReference type="InterPro" id="IPR029018">
    <property type="entry name" value="Hex-like_dom2"/>
</dbReference>
<proteinExistence type="predicted"/>
<name>A0A934NKS5_9FLAO</name>
<evidence type="ECO:0000313" key="5">
    <source>
        <dbReference type="Proteomes" id="UP000662373"/>
    </source>
</evidence>
<evidence type="ECO:0000256" key="1">
    <source>
        <dbReference type="ARBA" id="ARBA00022801"/>
    </source>
</evidence>
<dbReference type="Pfam" id="PF02838">
    <property type="entry name" value="Glyco_hydro_20b"/>
    <property type="match status" value="1"/>
</dbReference>